<dbReference type="Proteomes" id="UP000198575">
    <property type="component" value="Unassembled WGS sequence"/>
</dbReference>
<dbReference type="Pfam" id="PF12146">
    <property type="entry name" value="Hydrolase_4"/>
    <property type="match status" value="1"/>
</dbReference>
<dbReference type="SUPFAM" id="SSF53474">
    <property type="entry name" value="alpha/beta-Hydrolases"/>
    <property type="match status" value="1"/>
</dbReference>
<sequence>MRIEPLWIPASSPRLFGVLHVATAPARAAILLCAPILHEYVRSHRLFALLAHELCERGFDVLRFDYRGCGDSEGDAEEFLMSQADAEAAFCADFLRRRNPAVPLVALGVRAGAHVAARLVRERIADALWLWQPVVDGASYLAGLRQRDADERSSPMRYPMARTIPPGATDSLMGYPFTTRLFDELEQLAWSDAGIDAARVTLLDAGVGAASPAHARFVELPVPLSAWAEEIDMSRVAVAPIRTIADALAAGTIAR</sequence>
<protein>
    <submittedName>
        <fullName evidence="2">Alpha/beta superfamily hydrolase</fullName>
    </submittedName>
</protein>
<name>A0A1I4VFD1_9GAMM</name>
<organism evidence="2 3">
    <name type="scientific">Dokdonella immobilis</name>
    <dbReference type="NCBI Taxonomy" id="578942"/>
    <lineage>
        <taxon>Bacteria</taxon>
        <taxon>Pseudomonadati</taxon>
        <taxon>Pseudomonadota</taxon>
        <taxon>Gammaproteobacteria</taxon>
        <taxon>Lysobacterales</taxon>
        <taxon>Rhodanobacteraceae</taxon>
        <taxon>Dokdonella</taxon>
    </lineage>
</organism>
<keyword evidence="2" id="KW-0378">Hydrolase</keyword>
<evidence type="ECO:0000313" key="3">
    <source>
        <dbReference type="Proteomes" id="UP000198575"/>
    </source>
</evidence>
<gene>
    <name evidence="2" type="ORF">SAMN05216289_10235</name>
</gene>
<dbReference type="InterPro" id="IPR029058">
    <property type="entry name" value="AB_hydrolase_fold"/>
</dbReference>
<dbReference type="GO" id="GO:0016787">
    <property type="term" value="F:hydrolase activity"/>
    <property type="evidence" value="ECO:0007669"/>
    <property type="project" value="UniProtKB-KW"/>
</dbReference>
<keyword evidence="3" id="KW-1185">Reference proteome</keyword>
<dbReference type="Gene3D" id="3.40.50.1820">
    <property type="entry name" value="alpha/beta hydrolase"/>
    <property type="match status" value="1"/>
</dbReference>
<dbReference type="STRING" id="578942.SAMN05216289_10235"/>
<dbReference type="RefSeq" id="WP_175497838.1">
    <property type="nucleotide sequence ID" value="NZ_FOVF01000002.1"/>
</dbReference>
<reference evidence="2 3" key="1">
    <citation type="submission" date="2016-10" db="EMBL/GenBank/DDBJ databases">
        <authorList>
            <person name="de Groot N.N."/>
        </authorList>
    </citation>
    <scope>NUCLEOTIDE SEQUENCE [LARGE SCALE GENOMIC DNA]</scope>
    <source>
        <strain evidence="2 3">CGMCC 1.7659</strain>
    </source>
</reference>
<feature type="domain" description="Serine aminopeptidase S33" evidence="1">
    <location>
        <begin position="36"/>
        <end position="139"/>
    </location>
</feature>
<accession>A0A1I4VFD1</accession>
<evidence type="ECO:0000313" key="2">
    <source>
        <dbReference type="EMBL" id="SFM99937.1"/>
    </source>
</evidence>
<evidence type="ECO:0000259" key="1">
    <source>
        <dbReference type="Pfam" id="PF12146"/>
    </source>
</evidence>
<proteinExistence type="predicted"/>
<dbReference type="InterPro" id="IPR022742">
    <property type="entry name" value="Hydrolase_4"/>
</dbReference>
<dbReference type="EMBL" id="FOVF01000002">
    <property type="protein sequence ID" value="SFM99937.1"/>
    <property type="molecule type" value="Genomic_DNA"/>
</dbReference>
<dbReference type="AlphaFoldDB" id="A0A1I4VFD1"/>